<feature type="region of interest" description="Disordered" evidence="1">
    <location>
        <begin position="1"/>
        <end position="40"/>
    </location>
</feature>
<evidence type="ECO:0000313" key="3">
    <source>
        <dbReference type="Proteomes" id="UP000276133"/>
    </source>
</evidence>
<gene>
    <name evidence="2" type="ORF">BpHYR1_016743</name>
</gene>
<feature type="compositionally biased region" description="Polar residues" evidence="1">
    <location>
        <begin position="1"/>
        <end position="10"/>
    </location>
</feature>
<dbReference type="AlphaFoldDB" id="A0A3M7Q173"/>
<dbReference type="EMBL" id="REGN01007824">
    <property type="protein sequence ID" value="RNA05177.1"/>
    <property type="molecule type" value="Genomic_DNA"/>
</dbReference>
<feature type="compositionally biased region" description="Basic and acidic residues" evidence="1">
    <location>
        <begin position="15"/>
        <end position="28"/>
    </location>
</feature>
<organism evidence="2 3">
    <name type="scientific">Brachionus plicatilis</name>
    <name type="common">Marine rotifer</name>
    <name type="synonym">Brachionus muelleri</name>
    <dbReference type="NCBI Taxonomy" id="10195"/>
    <lineage>
        <taxon>Eukaryota</taxon>
        <taxon>Metazoa</taxon>
        <taxon>Spiralia</taxon>
        <taxon>Gnathifera</taxon>
        <taxon>Rotifera</taxon>
        <taxon>Eurotatoria</taxon>
        <taxon>Monogononta</taxon>
        <taxon>Pseudotrocha</taxon>
        <taxon>Ploima</taxon>
        <taxon>Brachionidae</taxon>
        <taxon>Brachionus</taxon>
    </lineage>
</organism>
<comment type="caution">
    <text evidence="2">The sequence shown here is derived from an EMBL/GenBank/DDBJ whole genome shotgun (WGS) entry which is preliminary data.</text>
</comment>
<proteinExistence type="predicted"/>
<evidence type="ECO:0000256" key="1">
    <source>
        <dbReference type="SAM" id="MobiDB-lite"/>
    </source>
</evidence>
<name>A0A3M7Q173_BRAPC</name>
<reference evidence="2 3" key="1">
    <citation type="journal article" date="2018" name="Sci. Rep.">
        <title>Genomic signatures of local adaptation to the degree of environmental predictability in rotifers.</title>
        <authorList>
            <person name="Franch-Gras L."/>
            <person name="Hahn C."/>
            <person name="Garcia-Roger E.M."/>
            <person name="Carmona M.J."/>
            <person name="Serra M."/>
            <person name="Gomez A."/>
        </authorList>
    </citation>
    <scope>NUCLEOTIDE SEQUENCE [LARGE SCALE GENOMIC DNA]</scope>
    <source>
        <strain evidence="2">HYR1</strain>
    </source>
</reference>
<protein>
    <submittedName>
        <fullName evidence="2">Uncharacterized protein</fullName>
    </submittedName>
</protein>
<accession>A0A3M7Q173</accession>
<dbReference type="Proteomes" id="UP000276133">
    <property type="component" value="Unassembled WGS sequence"/>
</dbReference>
<evidence type="ECO:0000313" key="2">
    <source>
        <dbReference type="EMBL" id="RNA05177.1"/>
    </source>
</evidence>
<keyword evidence="3" id="KW-1185">Reference proteome</keyword>
<sequence>METKNGSRQVITRRSSSDARTSRRDHTRYQARHTVSPSPLIFSSGLGTKVTYGTFIINSATHPST</sequence>